<gene>
    <name evidence="9" type="ORF">DC094_12105</name>
</gene>
<dbReference type="InterPro" id="IPR006311">
    <property type="entry name" value="TAT_signal"/>
</dbReference>
<organism evidence="9 10">
    <name type="scientific">Pelagibaculum spongiae</name>
    <dbReference type="NCBI Taxonomy" id="2080658"/>
    <lineage>
        <taxon>Bacteria</taxon>
        <taxon>Pseudomonadati</taxon>
        <taxon>Pseudomonadota</taxon>
        <taxon>Gammaproteobacteria</taxon>
        <taxon>Oceanospirillales</taxon>
        <taxon>Pelagibaculum</taxon>
    </lineage>
</organism>
<keyword evidence="4" id="KW-0677">Repeat</keyword>
<dbReference type="OrthoDB" id="9779457at2"/>
<dbReference type="SUPFAM" id="SSF54862">
    <property type="entry name" value="4Fe-4S ferredoxins"/>
    <property type="match status" value="1"/>
</dbReference>
<dbReference type="InterPro" id="IPR017896">
    <property type="entry name" value="4Fe4S_Fe-S-bd"/>
</dbReference>
<keyword evidence="10" id="KW-1185">Reference proteome</keyword>
<dbReference type="GO" id="GO:0046872">
    <property type="term" value="F:metal ion binding"/>
    <property type="evidence" value="ECO:0007669"/>
    <property type="project" value="UniProtKB-KW"/>
</dbReference>
<evidence type="ECO:0000256" key="5">
    <source>
        <dbReference type="ARBA" id="ARBA00022982"/>
    </source>
</evidence>
<comment type="caution">
    <text evidence="9">The sequence shown here is derived from an EMBL/GenBank/DDBJ whole genome shotgun (WGS) entry which is preliminary data.</text>
</comment>
<dbReference type="InterPro" id="IPR017900">
    <property type="entry name" value="4Fe4S_Fe_S_CS"/>
</dbReference>
<evidence type="ECO:0000313" key="10">
    <source>
        <dbReference type="Proteomes" id="UP000244906"/>
    </source>
</evidence>
<dbReference type="InterPro" id="IPR050294">
    <property type="entry name" value="RnfB_subfamily"/>
</dbReference>
<dbReference type="InterPro" id="IPR004494">
    <property type="entry name" value="MauM_NapG"/>
</dbReference>
<evidence type="ECO:0000259" key="8">
    <source>
        <dbReference type="PROSITE" id="PS51379"/>
    </source>
</evidence>
<keyword evidence="5" id="KW-0249">Electron transport</keyword>
<evidence type="ECO:0000256" key="1">
    <source>
        <dbReference type="ARBA" id="ARBA00022448"/>
    </source>
</evidence>
<evidence type="ECO:0000256" key="7">
    <source>
        <dbReference type="ARBA" id="ARBA00023014"/>
    </source>
</evidence>
<dbReference type="RefSeq" id="WP_116687363.1">
    <property type="nucleotide sequence ID" value="NZ_CAWNYD010000004.1"/>
</dbReference>
<dbReference type="PANTHER" id="PTHR42859:SF10">
    <property type="entry name" value="DIMETHYLSULFOXIDE REDUCTASE CHAIN B"/>
    <property type="match status" value="1"/>
</dbReference>
<dbReference type="NCBIfam" id="TIGR00397">
    <property type="entry name" value="mauM_napG"/>
    <property type="match status" value="1"/>
</dbReference>
<dbReference type="Gene3D" id="3.30.70.20">
    <property type="match status" value="2"/>
</dbReference>
<dbReference type="NCBIfam" id="NF007012">
    <property type="entry name" value="PRK09476.1"/>
    <property type="match status" value="1"/>
</dbReference>
<evidence type="ECO:0000256" key="6">
    <source>
        <dbReference type="ARBA" id="ARBA00023004"/>
    </source>
</evidence>
<dbReference type="Proteomes" id="UP000244906">
    <property type="component" value="Unassembled WGS sequence"/>
</dbReference>
<sequence length="249" mass="27472">MDNKSPKSSTRRQFLEQSARTATGVSLLGFGLAMHAKSGVADPLALRPPGALPEEDFLSACVRCGMCVRDCPYDILKLGRVFDPVTTGTPYFTARKASCEMCEDIPCVRNCPTNALDRQMEDIVDARIGLAVLIDHETCLNYRGLRCDVCYRVCPLIDEAITLDMQRNTRTGFHAKFIPIVHSEYCTGCGKCEEACVLDQAAIKVMPITLAKGQLGKHYRLGWEEKEKAGHSLVPEMLDLPDRMPGSAQ</sequence>
<dbReference type="GO" id="GO:0051539">
    <property type="term" value="F:4 iron, 4 sulfur cluster binding"/>
    <property type="evidence" value="ECO:0007669"/>
    <property type="project" value="UniProtKB-KW"/>
</dbReference>
<name>A0A2V1H048_9GAMM</name>
<keyword evidence="6" id="KW-0408">Iron</keyword>
<feature type="domain" description="4Fe-4S ferredoxin-type" evidence="8">
    <location>
        <begin position="88"/>
        <end position="121"/>
    </location>
</feature>
<keyword evidence="2" id="KW-0004">4Fe-4S</keyword>
<evidence type="ECO:0000256" key="3">
    <source>
        <dbReference type="ARBA" id="ARBA00022723"/>
    </source>
</evidence>
<keyword evidence="1" id="KW-0813">Transport</keyword>
<feature type="domain" description="4Fe-4S ferredoxin-type" evidence="8">
    <location>
        <begin position="177"/>
        <end position="208"/>
    </location>
</feature>
<evidence type="ECO:0000256" key="2">
    <source>
        <dbReference type="ARBA" id="ARBA00022485"/>
    </source>
</evidence>
<dbReference type="PROSITE" id="PS51379">
    <property type="entry name" value="4FE4S_FER_2"/>
    <property type="match status" value="3"/>
</dbReference>
<feature type="domain" description="4Fe-4S ferredoxin-type" evidence="8">
    <location>
        <begin position="51"/>
        <end position="81"/>
    </location>
</feature>
<keyword evidence="7" id="KW-0411">Iron-sulfur</keyword>
<dbReference type="EMBL" id="QDDL01000004">
    <property type="protein sequence ID" value="PVZ68981.1"/>
    <property type="molecule type" value="Genomic_DNA"/>
</dbReference>
<evidence type="ECO:0000313" key="9">
    <source>
        <dbReference type="EMBL" id="PVZ68981.1"/>
    </source>
</evidence>
<evidence type="ECO:0000256" key="4">
    <source>
        <dbReference type="ARBA" id="ARBA00022737"/>
    </source>
</evidence>
<dbReference type="PROSITE" id="PS51318">
    <property type="entry name" value="TAT"/>
    <property type="match status" value="1"/>
</dbReference>
<dbReference type="PROSITE" id="PS00198">
    <property type="entry name" value="4FE4S_FER_1"/>
    <property type="match status" value="1"/>
</dbReference>
<dbReference type="PANTHER" id="PTHR42859">
    <property type="entry name" value="OXIDOREDUCTASE"/>
    <property type="match status" value="1"/>
</dbReference>
<dbReference type="AlphaFoldDB" id="A0A2V1H048"/>
<keyword evidence="3" id="KW-0479">Metal-binding</keyword>
<dbReference type="CDD" id="cd16373">
    <property type="entry name" value="DMSOR_beta_like"/>
    <property type="match status" value="1"/>
</dbReference>
<dbReference type="Pfam" id="PF12838">
    <property type="entry name" value="Fer4_7"/>
    <property type="match status" value="2"/>
</dbReference>
<protein>
    <submittedName>
        <fullName evidence="9">Ferredoxin-type protein NapG</fullName>
    </submittedName>
</protein>
<reference evidence="9 10" key="1">
    <citation type="submission" date="2018-04" db="EMBL/GenBank/DDBJ databases">
        <title>Thalassorhabdus spongiae gen. nov., sp. nov., isolated from a marine sponge in South-West Iceland.</title>
        <authorList>
            <person name="Knobloch S."/>
            <person name="Daussin A."/>
            <person name="Johannsson R."/>
            <person name="Marteinsson V.T."/>
        </authorList>
    </citation>
    <scope>NUCLEOTIDE SEQUENCE [LARGE SCALE GENOMIC DNA]</scope>
    <source>
        <strain evidence="9 10">Hp12</strain>
    </source>
</reference>
<accession>A0A2V1H048</accession>
<proteinExistence type="predicted"/>